<dbReference type="EMBL" id="BGPR01097785">
    <property type="protein sequence ID" value="GBM46767.1"/>
    <property type="molecule type" value="Genomic_DNA"/>
</dbReference>
<gene>
    <name evidence="2" type="ORF">AVEN_262812_1</name>
</gene>
<proteinExistence type="predicted"/>
<sequence>MTRYIHSPSLKARIVALVLARWQACRGTVQDGGNAGEEFLCVGICEVFFGYERSACIPTQIRKSCTWSFVVCTKNLIGNASLRRTKSAAEGDFQRKCQNGYCAAEDTSLVPRKQISCISSKMFRLEYRNFQFSCKNSIELWYEQFKGTGNARHKKGAGQPSIADEVVERVRRLSLLNCSYHRFMEFSVGDRQVRNSNRKKL</sequence>
<keyword evidence="3" id="KW-1185">Reference proteome</keyword>
<evidence type="ECO:0000313" key="3">
    <source>
        <dbReference type="Proteomes" id="UP000499080"/>
    </source>
</evidence>
<feature type="chain" id="PRO_5021254777" description="DUF4817 domain-containing protein" evidence="1">
    <location>
        <begin position="28"/>
        <end position="201"/>
    </location>
</feature>
<reference evidence="2 3" key="1">
    <citation type="journal article" date="2019" name="Sci. Rep.">
        <title>Orb-weaving spider Araneus ventricosus genome elucidates the spidroin gene catalogue.</title>
        <authorList>
            <person name="Kono N."/>
            <person name="Nakamura H."/>
            <person name="Ohtoshi R."/>
            <person name="Moran D.A.P."/>
            <person name="Shinohara A."/>
            <person name="Yoshida Y."/>
            <person name="Fujiwara M."/>
            <person name="Mori M."/>
            <person name="Tomita M."/>
            <person name="Arakawa K."/>
        </authorList>
    </citation>
    <scope>NUCLEOTIDE SEQUENCE [LARGE SCALE GENOMIC DNA]</scope>
</reference>
<comment type="caution">
    <text evidence="2">The sequence shown here is derived from an EMBL/GenBank/DDBJ whole genome shotgun (WGS) entry which is preliminary data.</text>
</comment>
<feature type="signal peptide" evidence="1">
    <location>
        <begin position="1"/>
        <end position="27"/>
    </location>
</feature>
<accession>A0A4Y2G0G3</accession>
<keyword evidence="1" id="KW-0732">Signal</keyword>
<evidence type="ECO:0000313" key="2">
    <source>
        <dbReference type="EMBL" id="GBM46767.1"/>
    </source>
</evidence>
<organism evidence="2 3">
    <name type="scientific">Araneus ventricosus</name>
    <name type="common">Orbweaver spider</name>
    <name type="synonym">Epeira ventricosa</name>
    <dbReference type="NCBI Taxonomy" id="182803"/>
    <lineage>
        <taxon>Eukaryota</taxon>
        <taxon>Metazoa</taxon>
        <taxon>Ecdysozoa</taxon>
        <taxon>Arthropoda</taxon>
        <taxon>Chelicerata</taxon>
        <taxon>Arachnida</taxon>
        <taxon>Araneae</taxon>
        <taxon>Araneomorphae</taxon>
        <taxon>Entelegynae</taxon>
        <taxon>Araneoidea</taxon>
        <taxon>Araneidae</taxon>
        <taxon>Araneus</taxon>
    </lineage>
</organism>
<name>A0A4Y2G0G3_ARAVE</name>
<protein>
    <recommendedName>
        <fullName evidence="4">DUF4817 domain-containing protein</fullName>
    </recommendedName>
</protein>
<evidence type="ECO:0008006" key="4">
    <source>
        <dbReference type="Google" id="ProtNLM"/>
    </source>
</evidence>
<evidence type="ECO:0000256" key="1">
    <source>
        <dbReference type="SAM" id="SignalP"/>
    </source>
</evidence>
<dbReference type="Proteomes" id="UP000499080">
    <property type="component" value="Unassembled WGS sequence"/>
</dbReference>
<dbReference type="AlphaFoldDB" id="A0A4Y2G0G3"/>